<dbReference type="SMART" id="SM00903">
    <property type="entry name" value="Flavin_Reduct"/>
    <property type="match status" value="1"/>
</dbReference>
<dbReference type="PANTHER" id="PTHR30466">
    <property type="entry name" value="FLAVIN REDUCTASE"/>
    <property type="match status" value="1"/>
</dbReference>
<dbReference type="InterPro" id="IPR029016">
    <property type="entry name" value="GAF-like_dom_sf"/>
</dbReference>
<dbReference type="InterPro" id="IPR014757">
    <property type="entry name" value="Tscrpt_reg_IclR_C"/>
</dbReference>
<dbReference type="GO" id="GO:0042602">
    <property type="term" value="F:riboflavin reductase (NADPH) activity"/>
    <property type="evidence" value="ECO:0007669"/>
    <property type="project" value="TreeGrafter"/>
</dbReference>
<dbReference type="InterPro" id="IPR050268">
    <property type="entry name" value="NADH-dep_flavin_reductase"/>
</dbReference>
<dbReference type="SUPFAM" id="SSF55781">
    <property type="entry name" value="GAF domain-like"/>
    <property type="match status" value="1"/>
</dbReference>
<dbReference type="AlphaFoldDB" id="A0A2U1T1N0"/>
<accession>A0A2U1T1N0</accession>
<dbReference type="InterPro" id="IPR012349">
    <property type="entry name" value="Split_barrel_FMN-bd"/>
</dbReference>
<evidence type="ECO:0000256" key="2">
    <source>
        <dbReference type="ARBA" id="ARBA00023002"/>
    </source>
</evidence>
<dbReference type="Pfam" id="PF01613">
    <property type="entry name" value="Flavin_Reduct"/>
    <property type="match status" value="1"/>
</dbReference>
<organism evidence="4 5">
    <name type="scientific">Homoserinimonas hongtaonis</name>
    <dbReference type="NCBI Taxonomy" id="2079791"/>
    <lineage>
        <taxon>Bacteria</taxon>
        <taxon>Bacillati</taxon>
        <taxon>Actinomycetota</taxon>
        <taxon>Actinomycetes</taxon>
        <taxon>Micrococcales</taxon>
        <taxon>Microbacteriaceae</taxon>
        <taxon>Homoserinimonas</taxon>
    </lineage>
</organism>
<reference evidence="5" key="1">
    <citation type="submission" date="2018-04" db="EMBL/GenBank/DDBJ databases">
        <authorList>
            <person name="Liu S."/>
            <person name="Wang Z."/>
            <person name="Li J."/>
        </authorList>
    </citation>
    <scope>NUCLEOTIDE SEQUENCE [LARGE SCALE GENOMIC DNA]</scope>
    <source>
        <strain evidence="5">S1194</strain>
    </source>
</reference>
<dbReference type="GO" id="GO:0010181">
    <property type="term" value="F:FMN binding"/>
    <property type="evidence" value="ECO:0007669"/>
    <property type="project" value="InterPro"/>
</dbReference>
<evidence type="ECO:0000256" key="1">
    <source>
        <dbReference type="ARBA" id="ARBA00008898"/>
    </source>
</evidence>
<dbReference type="Proteomes" id="UP000244978">
    <property type="component" value="Unassembled WGS sequence"/>
</dbReference>
<dbReference type="PROSITE" id="PS51078">
    <property type="entry name" value="ICLR_ED"/>
    <property type="match status" value="1"/>
</dbReference>
<dbReference type="EMBL" id="QEEX01000001">
    <property type="protein sequence ID" value="PWB97750.1"/>
    <property type="molecule type" value="Genomic_DNA"/>
</dbReference>
<evidence type="ECO:0000259" key="3">
    <source>
        <dbReference type="PROSITE" id="PS51078"/>
    </source>
</evidence>
<evidence type="ECO:0000313" key="5">
    <source>
        <dbReference type="Proteomes" id="UP000244978"/>
    </source>
</evidence>
<sequence>MTMSLKASELWRAVLAEYPTGVALVTAQLPDGSPVGMVVGSFTAISQDPPLVGYFGDDSSSTFQSIVGADRFAVSVFADSHDSLLRSFVRKDEGRYEQSGLTTTDSGLIRLDDAVVWFEARTQSVQRHGDHQLVVGAVVDFGVSTSDIGSPLLYRRGGFGAFAIPAEAVDARLIGDRLAAAQAAAEVLAPIASRLSRDIAVTALVGDSVVVVGMVPSAPVAPGESPPGTGPLRAIGISLPFAAPVEPLFAAWAHERVRSFWMERARHLVGAVDRRQVEARLEAIRRRGFGVSVDQDLTARFIGTITDPSAERESYAQIWSEYAAQTIVSTSSILTLSDIAAVQVPVFDEHGQVALVLTVSDLGPFADEDALNAFADTLIAAADAASHVIARGPRGRS</sequence>
<proteinExistence type="inferred from homology"/>
<dbReference type="SUPFAM" id="SSF50475">
    <property type="entry name" value="FMN-binding split barrel"/>
    <property type="match status" value="1"/>
</dbReference>
<evidence type="ECO:0000313" key="4">
    <source>
        <dbReference type="EMBL" id="PWB97750.1"/>
    </source>
</evidence>
<keyword evidence="2" id="KW-0560">Oxidoreductase</keyword>
<comment type="similarity">
    <text evidence="1">Belongs to the non-flavoprotein flavin reductase family.</text>
</comment>
<dbReference type="Gene3D" id="3.30.450.40">
    <property type="match status" value="1"/>
</dbReference>
<protein>
    <recommendedName>
        <fullName evidence="3">IclR-ED domain-containing protein</fullName>
    </recommendedName>
</protein>
<dbReference type="InterPro" id="IPR002563">
    <property type="entry name" value="Flavin_Rdtase-like_dom"/>
</dbReference>
<gene>
    <name evidence="4" type="ORF">DF220_07855</name>
</gene>
<feature type="domain" description="IclR-ED" evidence="3">
    <location>
        <begin position="166"/>
        <end position="391"/>
    </location>
</feature>
<dbReference type="PANTHER" id="PTHR30466:SF11">
    <property type="entry name" value="FLAVIN-DEPENDENT MONOOXYGENASE, REDUCTASE SUBUNIT HSAB"/>
    <property type="match status" value="1"/>
</dbReference>
<dbReference type="Gene3D" id="2.30.110.10">
    <property type="entry name" value="Electron Transport, Fmn-binding Protein, Chain A"/>
    <property type="match status" value="1"/>
</dbReference>
<keyword evidence="5" id="KW-1185">Reference proteome</keyword>
<comment type="caution">
    <text evidence="4">The sequence shown here is derived from an EMBL/GenBank/DDBJ whole genome shotgun (WGS) entry which is preliminary data.</text>
</comment>
<name>A0A2U1T1N0_9MICO</name>